<accession>A0A1T4JZK5</accession>
<dbReference type="InterPro" id="IPR022642">
    <property type="entry name" value="CheR_C"/>
</dbReference>
<dbReference type="InterPro" id="IPR000780">
    <property type="entry name" value="CheR_MeTrfase"/>
</dbReference>
<dbReference type="PRINTS" id="PR00996">
    <property type="entry name" value="CHERMTFRASE"/>
</dbReference>
<dbReference type="SUPFAM" id="SSF47757">
    <property type="entry name" value="Chemotaxis receptor methyltransferase CheR, N-terminal domain"/>
    <property type="match status" value="1"/>
</dbReference>
<organism evidence="2 3">
    <name type="scientific">Sediminibacterium ginsengisoli</name>
    <dbReference type="NCBI Taxonomy" id="413434"/>
    <lineage>
        <taxon>Bacteria</taxon>
        <taxon>Pseudomonadati</taxon>
        <taxon>Bacteroidota</taxon>
        <taxon>Chitinophagia</taxon>
        <taxon>Chitinophagales</taxon>
        <taxon>Chitinophagaceae</taxon>
        <taxon>Sediminibacterium</taxon>
    </lineage>
</organism>
<keyword evidence="2" id="KW-0808">Transferase</keyword>
<dbReference type="Gene3D" id="3.40.50.150">
    <property type="entry name" value="Vaccinia Virus protein VP39"/>
    <property type="match status" value="1"/>
</dbReference>
<dbReference type="InterPro" id="IPR022641">
    <property type="entry name" value="CheR_N"/>
</dbReference>
<gene>
    <name evidence="2" type="ORF">SAMN04488132_101340</name>
</gene>
<dbReference type="InterPro" id="IPR029063">
    <property type="entry name" value="SAM-dependent_MTases_sf"/>
</dbReference>
<dbReference type="GO" id="GO:0008757">
    <property type="term" value="F:S-adenosylmethionine-dependent methyltransferase activity"/>
    <property type="evidence" value="ECO:0007669"/>
    <property type="project" value="InterPro"/>
</dbReference>
<proteinExistence type="predicted"/>
<feature type="domain" description="CheR-type methyltransferase" evidence="1">
    <location>
        <begin position="1"/>
        <end position="274"/>
    </location>
</feature>
<dbReference type="PANTHER" id="PTHR24422">
    <property type="entry name" value="CHEMOTAXIS PROTEIN METHYLTRANSFERASE"/>
    <property type="match status" value="1"/>
</dbReference>
<dbReference type="PANTHER" id="PTHR24422:SF8">
    <property type="entry name" value="CHEMOTAXIS PROTEIN"/>
    <property type="match status" value="1"/>
</dbReference>
<dbReference type="SMART" id="SM00138">
    <property type="entry name" value="MeTrc"/>
    <property type="match status" value="1"/>
</dbReference>
<dbReference type="SUPFAM" id="SSF53335">
    <property type="entry name" value="S-adenosyl-L-methionine-dependent methyltransferases"/>
    <property type="match status" value="1"/>
</dbReference>
<evidence type="ECO:0000313" key="2">
    <source>
        <dbReference type="EMBL" id="SJZ35549.1"/>
    </source>
</evidence>
<dbReference type="STRING" id="413434.SAMN04488132_101340"/>
<dbReference type="Pfam" id="PF03705">
    <property type="entry name" value="CheR_N"/>
    <property type="match status" value="1"/>
</dbReference>
<dbReference type="InterPro" id="IPR050903">
    <property type="entry name" value="Bact_Chemotaxis_MeTrfase"/>
</dbReference>
<sequence>MDNRTEITAEELAALLEQLDRQYGYDFSQYAHPSLIRRTHKFMSENDILSVKELQLLLMREPAVFQQLLDTLTVNVTEMFRDPSFFRAVRDKVLPALADCPAINIWHAGCSTGEEVFSMSILLQEAGLLQRARLYATDINPINLDKARSGMIRLTGMKTNTANYYQAGGKEEFADYYTAMYDHALFKQELRNRVIFMPHNLVTDRSFNEFQLIFCRNVMIYFDRYLQNKVVDLLYASLAPSGFLALGMKETLLFSGKREKMETVSDQVKLFRKKE</sequence>
<dbReference type="OrthoDB" id="9816309at2"/>
<reference evidence="2 3" key="1">
    <citation type="submission" date="2017-02" db="EMBL/GenBank/DDBJ databases">
        <authorList>
            <person name="Peterson S.W."/>
        </authorList>
    </citation>
    <scope>NUCLEOTIDE SEQUENCE [LARGE SCALE GENOMIC DNA]</scope>
    <source>
        <strain evidence="2 3">DSM 22335</strain>
    </source>
</reference>
<dbReference type="RefSeq" id="WP_078829680.1">
    <property type="nucleotide sequence ID" value="NZ_FUWH01000001.1"/>
</dbReference>
<keyword evidence="2" id="KW-0489">Methyltransferase</keyword>
<dbReference type="EMBL" id="FUWH01000001">
    <property type="protein sequence ID" value="SJZ35549.1"/>
    <property type="molecule type" value="Genomic_DNA"/>
</dbReference>
<evidence type="ECO:0000259" key="1">
    <source>
        <dbReference type="PROSITE" id="PS50123"/>
    </source>
</evidence>
<dbReference type="PROSITE" id="PS50123">
    <property type="entry name" value="CHER"/>
    <property type="match status" value="1"/>
</dbReference>
<dbReference type="GO" id="GO:0032259">
    <property type="term" value="P:methylation"/>
    <property type="evidence" value="ECO:0007669"/>
    <property type="project" value="UniProtKB-KW"/>
</dbReference>
<evidence type="ECO:0000313" key="3">
    <source>
        <dbReference type="Proteomes" id="UP000190888"/>
    </source>
</evidence>
<keyword evidence="3" id="KW-1185">Reference proteome</keyword>
<dbReference type="Pfam" id="PF01739">
    <property type="entry name" value="CheR"/>
    <property type="match status" value="1"/>
</dbReference>
<dbReference type="AlphaFoldDB" id="A0A1T4JZK5"/>
<protein>
    <submittedName>
        <fullName evidence="2">MCP methyltransferase, CheR-type</fullName>
    </submittedName>
</protein>
<dbReference type="Proteomes" id="UP000190888">
    <property type="component" value="Unassembled WGS sequence"/>
</dbReference>
<name>A0A1T4JZK5_9BACT</name>